<dbReference type="RefSeq" id="WP_173584197.1">
    <property type="nucleotide sequence ID" value="NZ_WOTB01000020.1"/>
</dbReference>
<evidence type="ECO:0000313" key="2">
    <source>
        <dbReference type="EMBL" id="NHN85806.1"/>
    </source>
</evidence>
<organism evidence="2 3">
    <name type="scientific">Acetobacter musti</name>
    <dbReference type="NCBI Taxonomy" id="864732"/>
    <lineage>
        <taxon>Bacteria</taxon>
        <taxon>Pseudomonadati</taxon>
        <taxon>Pseudomonadota</taxon>
        <taxon>Alphaproteobacteria</taxon>
        <taxon>Acetobacterales</taxon>
        <taxon>Acetobacteraceae</taxon>
        <taxon>Acetobacter</taxon>
    </lineage>
</organism>
<dbReference type="EMBL" id="WOTB01000020">
    <property type="protein sequence ID" value="NHN85806.1"/>
    <property type="molecule type" value="Genomic_DNA"/>
</dbReference>
<evidence type="ECO:0000256" key="1">
    <source>
        <dbReference type="SAM" id="Coils"/>
    </source>
</evidence>
<gene>
    <name evidence="2" type="ORF">GOB93_14310</name>
</gene>
<sequence length="568" mass="60777">MPGIWTGDPTQSVQTQALGSDILPTTTSQAVGAGISGAFQNWYEVRGLRGAVRVGDSFSPDILKPEDANKQYGIDGVLSFDKPTTRDVAQELHDEKHAQIVRNDIISSSPTTGLPTSAGILTAFADPVGIAASFVPGLGEARAAAILGRVGIDSSRAARGLSGATQGMAGVAALEPANYMLDQSEHNDWSMGQALTNIGLGGVMGGGLHMILPRAVIINPEQEMFESPTAEQMANPNSGFMESQSPEMRDAALREAIGAQLEDRPNIVAEMAEAHDFAEPSPSAGEVSLRDIAASLDPDTFAAFDKLSGSAADIRTRIEDASQQVFDPTFDEDILADRASHYETQEQIASLERRASSLKSKGAQKVQAQIDDLRSGLSDLEARAQRQTSHEQMHDRDVAISEMRQKLQQIDYQMRDMAPDLHAAYQISETRFRRLARRYQRRNGKNEAGTATNPARTGSVTDILSAAMESGERLKSAARAAMVDEPAAVANSRAATEASVENAPRADAADHESDVAQISADADRIEAEYRALYGDDETPSAAREKTFDEDENAASAYEAAAACLVRGL</sequence>
<reference evidence="2 3" key="1">
    <citation type="journal article" date="2020" name="Int. J. Syst. Evol. Microbiol.">
        <title>Novel acetic acid bacteria from cider fermentations: Acetobacter conturbans sp. nov. and Acetobacter fallax sp. nov.</title>
        <authorList>
            <person name="Sombolestani A.S."/>
            <person name="Cleenwerck I."/>
            <person name="Cnockaert M."/>
            <person name="Borremans W."/>
            <person name="Wieme A.D."/>
            <person name="De Vuyst L."/>
            <person name="Vandamme P."/>
        </authorList>
    </citation>
    <scope>NUCLEOTIDE SEQUENCE [LARGE SCALE GENOMIC DNA]</scope>
    <source>
        <strain evidence="2 3">LMG 30640</strain>
    </source>
</reference>
<comment type="caution">
    <text evidence="2">The sequence shown here is derived from an EMBL/GenBank/DDBJ whole genome shotgun (WGS) entry which is preliminary data.</text>
</comment>
<feature type="coiled-coil region" evidence="1">
    <location>
        <begin position="341"/>
        <end position="383"/>
    </location>
</feature>
<keyword evidence="3" id="KW-1185">Reference proteome</keyword>
<dbReference type="Proteomes" id="UP000635278">
    <property type="component" value="Unassembled WGS sequence"/>
</dbReference>
<proteinExistence type="predicted"/>
<accession>A0ABX0JTG5</accession>
<evidence type="ECO:0008006" key="4">
    <source>
        <dbReference type="Google" id="ProtNLM"/>
    </source>
</evidence>
<evidence type="ECO:0000313" key="3">
    <source>
        <dbReference type="Proteomes" id="UP000635278"/>
    </source>
</evidence>
<name>A0ABX0JTG5_9PROT</name>
<protein>
    <recommendedName>
        <fullName evidence="4">Phage protein</fullName>
    </recommendedName>
</protein>
<keyword evidence="1" id="KW-0175">Coiled coil</keyword>